<proteinExistence type="predicted"/>
<evidence type="ECO:0000313" key="1">
    <source>
        <dbReference type="EMBL" id="TBU65007.1"/>
    </source>
</evidence>
<dbReference type="AlphaFoldDB" id="A0A4Q9QBD2"/>
<evidence type="ECO:0000313" key="2">
    <source>
        <dbReference type="Proteomes" id="UP000292082"/>
    </source>
</evidence>
<dbReference type="EMBL" id="ML145085">
    <property type="protein sequence ID" value="TBU65007.1"/>
    <property type="molecule type" value="Genomic_DNA"/>
</dbReference>
<gene>
    <name evidence="1" type="ORF">BD310DRAFT_296696</name>
</gene>
<organism evidence="1 2">
    <name type="scientific">Dichomitus squalens</name>
    <dbReference type="NCBI Taxonomy" id="114155"/>
    <lineage>
        <taxon>Eukaryota</taxon>
        <taxon>Fungi</taxon>
        <taxon>Dikarya</taxon>
        <taxon>Basidiomycota</taxon>
        <taxon>Agaricomycotina</taxon>
        <taxon>Agaricomycetes</taxon>
        <taxon>Polyporales</taxon>
        <taxon>Polyporaceae</taxon>
        <taxon>Dichomitus</taxon>
    </lineage>
</organism>
<sequence length="108" mass="12233">MHIGECVLLMSCCRASSKPGQHRPCHQYDQRSLLSGRYVVRREDKLVWAAARVCEIVRGLTVLDRPPASRDQCIWRPPILGTPFTSDDGRLPYHATIATALSVHIWHT</sequence>
<reference evidence="1 2" key="1">
    <citation type="submission" date="2019-01" db="EMBL/GenBank/DDBJ databases">
        <title>Draft genome sequences of three monokaryotic isolates of the white-rot basidiomycete fungus Dichomitus squalens.</title>
        <authorList>
            <consortium name="DOE Joint Genome Institute"/>
            <person name="Lopez S.C."/>
            <person name="Andreopoulos B."/>
            <person name="Pangilinan J."/>
            <person name="Lipzen A."/>
            <person name="Riley R."/>
            <person name="Ahrendt S."/>
            <person name="Ng V."/>
            <person name="Barry K."/>
            <person name="Daum C."/>
            <person name="Grigoriev I.V."/>
            <person name="Hilden K.S."/>
            <person name="Makela M.R."/>
            <person name="de Vries R.P."/>
        </authorList>
    </citation>
    <scope>NUCLEOTIDE SEQUENCE [LARGE SCALE GENOMIC DNA]</scope>
    <source>
        <strain evidence="1 2">CBS 464.89</strain>
    </source>
</reference>
<accession>A0A4Q9QBD2</accession>
<dbReference type="Proteomes" id="UP000292082">
    <property type="component" value="Unassembled WGS sequence"/>
</dbReference>
<protein>
    <submittedName>
        <fullName evidence="1">Uncharacterized protein</fullName>
    </submittedName>
</protein>
<name>A0A4Q9QBD2_9APHY</name>
<keyword evidence="2" id="KW-1185">Reference proteome</keyword>